<dbReference type="OrthoDB" id="1883432at2759"/>
<evidence type="ECO:0000256" key="4">
    <source>
        <dbReference type="ARBA" id="ARBA00023054"/>
    </source>
</evidence>
<keyword evidence="5" id="KW-0206">Cytoskeleton</keyword>
<organism evidence="7 8">
    <name type="scientific">Juglans regia</name>
    <name type="common">English walnut</name>
    <dbReference type="NCBI Taxonomy" id="51240"/>
    <lineage>
        <taxon>Eukaryota</taxon>
        <taxon>Viridiplantae</taxon>
        <taxon>Streptophyta</taxon>
        <taxon>Embryophyta</taxon>
        <taxon>Tracheophyta</taxon>
        <taxon>Spermatophyta</taxon>
        <taxon>Magnoliopsida</taxon>
        <taxon>eudicotyledons</taxon>
        <taxon>Gunneridae</taxon>
        <taxon>Pentapetalae</taxon>
        <taxon>rosids</taxon>
        <taxon>fabids</taxon>
        <taxon>Fagales</taxon>
        <taxon>Juglandaceae</taxon>
        <taxon>Juglans</taxon>
    </lineage>
</organism>
<accession>A0A2I4E216</accession>
<dbReference type="Gene3D" id="1.20.5.110">
    <property type="match status" value="1"/>
</dbReference>
<evidence type="ECO:0000313" key="7">
    <source>
        <dbReference type="Proteomes" id="UP000235220"/>
    </source>
</evidence>
<comment type="similarity">
    <text evidence="2">Belongs to the BRK1 family.</text>
</comment>
<dbReference type="GO" id="GO:0008064">
    <property type="term" value="P:regulation of actin polymerization or depolymerization"/>
    <property type="evidence" value="ECO:0000318"/>
    <property type="project" value="GO_Central"/>
</dbReference>
<keyword evidence="3" id="KW-0963">Cytoplasm</keyword>
<dbReference type="GO" id="GO:0048870">
    <property type="term" value="P:cell motility"/>
    <property type="evidence" value="ECO:0000318"/>
    <property type="project" value="GO_Central"/>
</dbReference>
<comment type="subcellular location">
    <subcellularLocation>
        <location evidence="1">Cytoplasm</location>
        <location evidence="1">Cytoskeleton</location>
    </subcellularLocation>
</comment>
<dbReference type="PANTHER" id="PTHR33668:SF1">
    <property type="entry name" value="PROTEIN BRICK1"/>
    <property type="match status" value="1"/>
</dbReference>
<proteinExistence type="inferred from homology"/>
<evidence type="ECO:0000256" key="5">
    <source>
        <dbReference type="ARBA" id="ARBA00023212"/>
    </source>
</evidence>
<evidence type="ECO:0000256" key="3">
    <source>
        <dbReference type="ARBA" id="ARBA00022490"/>
    </source>
</evidence>
<dbReference type="InParanoid" id="A0A2I4E216"/>
<evidence type="ECO:0000313" key="8">
    <source>
        <dbReference type="RefSeq" id="XP_018813438.1"/>
    </source>
</evidence>
<dbReference type="FunFam" id="1.20.5.110:FF:000042">
    <property type="entry name" value="protein BRICK 1"/>
    <property type="match status" value="1"/>
</dbReference>
<dbReference type="InterPro" id="IPR033378">
    <property type="entry name" value="BRICK1"/>
</dbReference>
<dbReference type="GO" id="GO:0005856">
    <property type="term" value="C:cytoskeleton"/>
    <property type="evidence" value="ECO:0007669"/>
    <property type="project" value="UniProtKB-SubCell"/>
</dbReference>
<dbReference type="GO" id="GO:0042802">
    <property type="term" value="F:identical protein binding"/>
    <property type="evidence" value="ECO:0007669"/>
    <property type="project" value="UniProtKB-ARBA"/>
</dbReference>
<sequence length="85" mass="9513">MARAGGIINAVNVGIAVQADWENREFISHISLNVRRLFDFLVQFEATTKSKLASLNEKLHTLERRLELLEVQVDTASSNPSLFAT</sequence>
<dbReference type="Proteomes" id="UP000235220">
    <property type="component" value="Chromosome 8"/>
</dbReference>
<dbReference type="GO" id="GO:0007015">
    <property type="term" value="P:actin filament organization"/>
    <property type="evidence" value="ECO:0007669"/>
    <property type="project" value="InterPro"/>
</dbReference>
<dbReference type="RefSeq" id="XP_018813438.1">
    <property type="nucleotide sequence ID" value="XM_018957893.2"/>
</dbReference>
<dbReference type="PANTHER" id="PTHR33668">
    <property type="entry name" value="PROTEIN BRICK1"/>
    <property type="match status" value="1"/>
</dbReference>
<dbReference type="GO" id="GO:0044877">
    <property type="term" value="F:protein-containing complex binding"/>
    <property type="evidence" value="ECO:0007669"/>
    <property type="project" value="InterPro"/>
</dbReference>
<reference evidence="8" key="1">
    <citation type="submission" date="2025-08" db="UniProtKB">
        <authorList>
            <consortium name="RefSeq"/>
        </authorList>
    </citation>
    <scope>IDENTIFICATION</scope>
    <source>
        <tissue evidence="8">Leaves</tissue>
    </source>
</reference>
<keyword evidence="4 6" id="KW-0175">Coiled coil</keyword>
<protein>
    <submittedName>
        <fullName evidence="8">Protein BRICK 1</fullName>
    </submittedName>
</protein>
<dbReference type="KEGG" id="jre:108985550"/>
<dbReference type="GeneID" id="108985550"/>
<feature type="coiled-coil region" evidence="6">
    <location>
        <begin position="45"/>
        <end position="79"/>
    </location>
</feature>
<evidence type="ECO:0000256" key="2">
    <source>
        <dbReference type="ARBA" id="ARBA00005620"/>
    </source>
</evidence>
<dbReference type="GO" id="GO:0031209">
    <property type="term" value="C:SCAR complex"/>
    <property type="evidence" value="ECO:0000318"/>
    <property type="project" value="GO_Central"/>
</dbReference>
<dbReference type="STRING" id="51240.A0A2I4E216"/>
<keyword evidence="7" id="KW-1185">Reference proteome</keyword>
<name>A0A2I4E216_JUGRE</name>
<evidence type="ECO:0000256" key="6">
    <source>
        <dbReference type="SAM" id="Coils"/>
    </source>
</evidence>
<evidence type="ECO:0000256" key="1">
    <source>
        <dbReference type="ARBA" id="ARBA00004245"/>
    </source>
</evidence>
<dbReference type="FunCoup" id="A0A2I4E216">
    <property type="interactions" value="3955"/>
</dbReference>
<dbReference type="AlphaFoldDB" id="A0A2I4E216"/>
<gene>
    <name evidence="8" type="primary">LOC108985550</name>
</gene>